<accession>A0A2Z2MWN4</accession>
<dbReference type="AlphaFoldDB" id="A0A2Z2MWN4"/>
<dbReference type="GeneID" id="33327443"/>
<name>A0A2Z2MWN4_9EURY</name>
<keyword evidence="1" id="KW-1133">Transmembrane helix</keyword>
<protein>
    <submittedName>
        <fullName evidence="2">Uncharacterized protein</fullName>
    </submittedName>
</protein>
<proteinExistence type="predicted"/>
<dbReference type="RefSeq" id="WP_088866041.1">
    <property type="nucleotide sequence ID" value="NZ_CP015106.1"/>
</dbReference>
<sequence>MRGPFPDQVTIKRSDPLARERTERFQRERGELREYSAMETAVVIILAVLALGFAVFILKNYL</sequence>
<keyword evidence="1" id="KW-0812">Transmembrane</keyword>
<dbReference type="Proteomes" id="UP000250085">
    <property type="component" value="Chromosome"/>
</dbReference>
<dbReference type="EMBL" id="CP015106">
    <property type="protein sequence ID" value="ASJ13834.1"/>
    <property type="molecule type" value="Genomic_DNA"/>
</dbReference>
<feature type="transmembrane region" description="Helical" evidence="1">
    <location>
        <begin position="40"/>
        <end position="58"/>
    </location>
</feature>
<keyword evidence="1" id="KW-0472">Membrane</keyword>
<evidence type="ECO:0000313" key="3">
    <source>
        <dbReference type="Proteomes" id="UP000250085"/>
    </source>
</evidence>
<dbReference type="OrthoDB" id="102540at2157"/>
<reference evidence="2 3" key="1">
    <citation type="submission" date="2016-04" db="EMBL/GenBank/DDBJ databases">
        <title>Complete genome sequence of Thermococcus radiotolerans type strain EJ2.</title>
        <authorList>
            <person name="Oger P.M."/>
        </authorList>
    </citation>
    <scope>NUCLEOTIDE SEQUENCE [LARGE SCALE GENOMIC DNA]</scope>
    <source>
        <strain evidence="2 3">EJ2</strain>
    </source>
</reference>
<evidence type="ECO:0000256" key="1">
    <source>
        <dbReference type="SAM" id="Phobius"/>
    </source>
</evidence>
<gene>
    <name evidence="2" type="ORF">A3L10_01305</name>
</gene>
<organism evidence="2 3">
    <name type="scientific">Thermococcus radiotolerans</name>
    <dbReference type="NCBI Taxonomy" id="187880"/>
    <lineage>
        <taxon>Archaea</taxon>
        <taxon>Methanobacteriati</taxon>
        <taxon>Methanobacteriota</taxon>
        <taxon>Thermococci</taxon>
        <taxon>Thermococcales</taxon>
        <taxon>Thermococcaceae</taxon>
        <taxon>Thermococcus</taxon>
    </lineage>
</organism>
<evidence type="ECO:0000313" key="2">
    <source>
        <dbReference type="EMBL" id="ASJ13834.1"/>
    </source>
</evidence>
<dbReference type="KEGG" id="trl:A3L10_01305"/>
<keyword evidence="3" id="KW-1185">Reference proteome</keyword>